<evidence type="ECO:0000313" key="2">
    <source>
        <dbReference type="EMBL" id="KAK3387182.1"/>
    </source>
</evidence>
<feature type="region of interest" description="Disordered" evidence="1">
    <location>
        <begin position="1"/>
        <end position="34"/>
    </location>
</feature>
<dbReference type="AlphaFoldDB" id="A0AAE0NT30"/>
<protein>
    <submittedName>
        <fullName evidence="2">Uncharacterized protein</fullName>
    </submittedName>
</protein>
<reference evidence="2" key="2">
    <citation type="submission" date="2023-06" db="EMBL/GenBank/DDBJ databases">
        <authorList>
            <consortium name="Lawrence Berkeley National Laboratory"/>
            <person name="Haridas S."/>
            <person name="Hensen N."/>
            <person name="Bonometti L."/>
            <person name="Westerberg I."/>
            <person name="Brannstrom I.O."/>
            <person name="Guillou S."/>
            <person name="Cros-Aarteil S."/>
            <person name="Calhoun S."/>
            <person name="Kuo A."/>
            <person name="Mondo S."/>
            <person name="Pangilinan J."/>
            <person name="Riley R."/>
            <person name="LaButti K."/>
            <person name="Andreopoulos B."/>
            <person name="Lipzen A."/>
            <person name="Chen C."/>
            <person name="Yanf M."/>
            <person name="Daum C."/>
            <person name="Ng V."/>
            <person name="Clum A."/>
            <person name="Steindorff A."/>
            <person name="Ohm R."/>
            <person name="Martin F."/>
            <person name="Silar P."/>
            <person name="Natvig D."/>
            <person name="Lalanne C."/>
            <person name="Gautier V."/>
            <person name="Ament-velasquez S.L."/>
            <person name="Kruys A."/>
            <person name="Hutchinson M.I."/>
            <person name="Powell A.J."/>
            <person name="Barry K."/>
            <person name="Miller A.N."/>
            <person name="Grigoriev I.V."/>
            <person name="Debuchy R."/>
            <person name="Gladieux P."/>
            <person name="Thoren M.H."/>
            <person name="Johannesson H."/>
        </authorList>
    </citation>
    <scope>NUCLEOTIDE SEQUENCE</scope>
    <source>
        <strain evidence="2">CBS 232.78</strain>
    </source>
</reference>
<organism evidence="2 3">
    <name type="scientific">Podospora didyma</name>
    <dbReference type="NCBI Taxonomy" id="330526"/>
    <lineage>
        <taxon>Eukaryota</taxon>
        <taxon>Fungi</taxon>
        <taxon>Dikarya</taxon>
        <taxon>Ascomycota</taxon>
        <taxon>Pezizomycotina</taxon>
        <taxon>Sordariomycetes</taxon>
        <taxon>Sordariomycetidae</taxon>
        <taxon>Sordariales</taxon>
        <taxon>Podosporaceae</taxon>
        <taxon>Podospora</taxon>
    </lineage>
</organism>
<proteinExistence type="predicted"/>
<accession>A0AAE0NT30</accession>
<evidence type="ECO:0000256" key="1">
    <source>
        <dbReference type="SAM" id="MobiDB-lite"/>
    </source>
</evidence>
<keyword evidence="3" id="KW-1185">Reference proteome</keyword>
<evidence type="ECO:0000313" key="3">
    <source>
        <dbReference type="Proteomes" id="UP001285441"/>
    </source>
</evidence>
<sequence length="169" mass="18824">MRQKSATSRFAPFSPRGGGVENQPQRLSRRFGHPNYQGRYHLQPTLGLTNGRQPKPVASILSVMEQRSVVCLCLVYIFFGLQKYNAFSLSLISASPSKKDKILLQASPKGQSKRNTLSVFSHSSCLLVANALITRNTSFGAVENPNSSSPIMAWHGYHQPHQLLWLIRS</sequence>
<dbReference type="Proteomes" id="UP001285441">
    <property type="component" value="Unassembled WGS sequence"/>
</dbReference>
<name>A0AAE0NT30_9PEZI</name>
<gene>
    <name evidence="2" type="ORF">B0H63DRAFT_151968</name>
</gene>
<dbReference type="EMBL" id="JAULSW010000003">
    <property type="protein sequence ID" value="KAK3387182.1"/>
    <property type="molecule type" value="Genomic_DNA"/>
</dbReference>
<reference evidence="2" key="1">
    <citation type="journal article" date="2023" name="Mol. Phylogenet. Evol.">
        <title>Genome-scale phylogeny and comparative genomics of the fungal order Sordariales.</title>
        <authorList>
            <person name="Hensen N."/>
            <person name="Bonometti L."/>
            <person name="Westerberg I."/>
            <person name="Brannstrom I.O."/>
            <person name="Guillou S."/>
            <person name="Cros-Aarteil S."/>
            <person name="Calhoun S."/>
            <person name="Haridas S."/>
            <person name="Kuo A."/>
            <person name="Mondo S."/>
            <person name="Pangilinan J."/>
            <person name="Riley R."/>
            <person name="LaButti K."/>
            <person name="Andreopoulos B."/>
            <person name="Lipzen A."/>
            <person name="Chen C."/>
            <person name="Yan M."/>
            <person name="Daum C."/>
            <person name="Ng V."/>
            <person name="Clum A."/>
            <person name="Steindorff A."/>
            <person name="Ohm R.A."/>
            <person name="Martin F."/>
            <person name="Silar P."/>
            <person name="Natvig D.O."/>
            <person name="Lalanne C."/>
            <person name="Gautier V."/>
            <person name="Ament-Velasquez S.L."/>
            <person name="Kruys A."/>
            <person name="Hutchinson M.I."/>
            <person name="Powell A.J."/>
            <person name="Barry K."/>
            <person name="Miller A.N."/>
            <person name="Grigoriev I.V."/>
            <person name="Debuchy R."/>
            <person name="Gladieux P."/>
            <person name="Hiltunen Thoren M."/>
            <person name="Johannesson H."/>
        </authorList>
    </citation>
    <scope>NUCLEOTIDE SEQUENCE</scope>
    <source>
        <strain evidence="2">CBS 232.78</strain>
    </source>
</reference>
<comment type="caution">
    <text evidence="2">The sequence shown here is derived from an EMBL/GenBank/DDBJ whole genome shotgun (WGS) entry which is preliminary data.</text>
</comment>